<keyword evidence="1" id="KW-0808">Transferase</keyword>
<keyword evidence="6" id="KW-0695">RNA-directed DNA polymerase</keyword>
<evidence type="ECO:0000256" key="3">
    <source>
        <dbReference type="ARBA" id="ARBA00022722"/>
    </source>
</evidence>
<evidence type="ECO:0000313" key="8">
    <source>
        <dbReference type="EMBL" id="MBW0542951.1"/>
    </source>
</evidence>
<accession>A0A9Q3IH62</accession>
<keyword evidence="9" id="KW-1185">Reference proteome</keyword>
<gene>
    <name evidence="8" type="ORF">O181_082666</name>
</gene>
<evidence type="ECO:0000256" key="4">
    <source>
        <dbReference type="ARBA" id="ARBA00022759"/>
    </source>
</evidence>
<evidence type="ECO:0000256" key="5">
    <source>
        <dbReference type="ARBA" id="ARBA00022801"/>
    </source>
</evidence>
<keyword evidence="2" id="KW-0548">Nucleotidyltransferase</keyword>
<feature type="domain" description="Reverse transcriptase RNase H-like" evidence="7">
    <location>
        <begin position="2"/>
        <end position="54"/>
    </location>
</feature>
<proteinExistence type="predicted"/>
<evidence type="ECO:0000259" key="7">
    <source>
        <dbReference type="Pfam" id="PF17917"/>
    </source>
</evidence>
<keyword evidence="5" id="KW-0378">Hydrolase</keyword>
<dbReference type="Proteomes" id="UP000765509">
    <property type="component" value="Unassembled WGS sequence"/>
</dbReference>
<evidence type="ECO:0000256" key="2">
    <source>
        <dbReference type="ARBA" id="ARBA00022695"/>
    </source>
</evidence>
<comment type="caution">
    <text evidence="8">The sequence shown here is derived from an EMBL/GenBank/DDBJ whole genome shotgun (WGS) entry which is preliminary data.</text>
</comment>
<reference evidence="8" key="1">
    <citation type="submission" date="2021-03" db="EMBL/GenBank/DDBJ databases">
        <title>Draft genome sequence of rust myrtle Austropuccinia psidii MF-1, a brazilian biotype.</title>
        <authorList>
            <person name="Quecine M.C."/>
            <person name="Pachon D.M.R."/>
            <person name="Bonatelli M.L."/>
            <person name="Correr F.H."/>
            <person name="Franceschini L.M."/>
            <person name="Leite T.F."/>
            <person name="Margarido G.R.A."/>
            <person name="Almeida C.A."/>
            <person name="Ferrarezi J.A."/>
            <person name="Labate C.A."/>
        </authorList>
    </citation>
    <scope>NUCLEOTIDE SEQUENCE</scope>
    <source>
        <strain evidence="8">MF-1</strain>
    </source>
</reference>
<sequence length="106" mass="12084">MQCLCLVWSLEKNFYYLDVESFDVITECNAVKSSLNIKASNRDMLRWHNAIQEYGGNKTMVHKSGNIYKNSDGLSRWALANTHENPAWLPQEGHHIEGICVIDIGT</sequence>
<keyword evidence="4" id="KW-0255">Endonuclease</keyword>
<evidence type="ECO:0000256" key="6">
    <source>
        <dbReference type="ARBA" id="ARBA00022918"/>
    </source>
</evidence>
<dbReference type="InterPro" id="IPR041373">
    <property type="entry name" value="RT_RNaseH"/>
</dbReference>
<name>A0A9Q3IH62_9BASI</name>
<dbReference type="AlphaFoldDB" id="A0A9Q3IH62"/>
<protein>
    <recommendedName>
        <fullName evidence="7">Reverse transcriptase RNase H-like domain-containing protein</fullName>
    </recommendedName>
</protein>
<dbReference type="GO" id="GO:0016787">
    <property type="term" value="F:hydrolase activity"/>
    <property type="evidence" value="ECO:0007669"/>
    <property type="project" value="UniProtKB-KW"/>
</dbReference>
<dbReference type="EMBL" id="AVOT02047672">
    <property type="protein sequence ID" value="MBW0542951.1"/>
    <property type="molecule type" value="Genomic_DNA"/>
</dbReference>
<dbReference type="GO" id="GO:0003964">
    <property type="term" value="F:RNA-directed DNA polymerase activity"/>
    <property type="evidence" value="ECO:0007669"/>
    <property type="project" value="UniProtKB-KW"/>
</dbReference>
<evidence type="ECO:0000313" key="9">
    <source>
        <dbReference type="Proteomes" id="UP000765509"/>
    </source>
</evidence>
<keyword evidence="3" id="KW-0540">Nuclease</keyword>
<organism evidence="8 9">
    <name type="scientific">Austropuccinia psidii MF-1</name>
    <dbReference type="NCBI Taxonomy" id="1389203"/>
    <lineage>
        <taxon>Eukaryota</taxon>
        <taxon>Fungi</taxon>
        <taxon>Dikarya</taxon>
        <taxon>Basidiomycota</taxon>
        <taxon>Pucciniomycotina</taxon>
        <taxon>Pucciniomycetes</taxon>
        <taxon>Pucciniales</taxon>
        <taxon>Sphaerophragmiaceae</taxon>
        <taxon>Austropuccinia</taxon>
    </lineage>
</organism>
<dbReference type="GO" id="GO:0004519">
    <property type="term" value="F:endonuclease activity"/>
    <property type="evidence" value="ECO:0007669"/>
    <property type="project" value="UniProtKB-KW"/>
</dbReference>
<evidence type="ECO:0000256" key="1">
    <source>
        <dbReference type="ARBA" id="ARBA00022679"/>
    </source>
</evidence>
<dbReference type="Pfam" id="PF17917">
    <property type="entry name" value="RT_RNaseH"/>
    <property type="match status" value="1"/>
</dbReference>